<dbReference type="InterPro" id="IPR003409">
    <property type="entry name" value="MORN"/>
</dbReference>
<feature type="compositionally biased region" description="Low complexity" evidence="2">
    <location>
        <begin position="46"/>
        <end position="74"/>
    </location>
</feature>
<feature type="region of interest" description="Disordered" evidence="2">
    <location>
        <begin position="41"/>
        <end position="74"/>
    </location>
</feature>
<dbReference type="Pfam" id="PF02493">
    <property type="entry name" value="MORN"/>
    <property type="match status" value="8"/>
</dbReference>
<dbReference type="PANTHER" id="PTHR23084:SF263">
    <property type="entry name" value="MORN REPEAT-CONTAINING PROTEIN 1"/>
    <property type="match status" value="1"/>
</dbReference>
<dbReference type="SMART" id="SM00698">
    <property type="entry name" value="MORN"/>
    <property type="match status" value="8"/>
</dbReference>
<evidence type="ECO:0000256" key="3">
    <source>
        <dbReference type="SAM" id="SignalP"/>
    </source>
</evidence>
<dbReference type="Gene3D" id="2.20.110.10">
    <property type="entry name" value="Histone H3 K4-specific methyltransferase SET7/9 N-terminal domain"/>
    <property type="match status" value="4"/>
</dbReference>
<dbReference type="EMBL" id="JAJIRN010000009">
    <property type="protein sequence ID" value="MCV2370303.1"/>
    <property type="molecule type" value="Genomic_DNA"/>
</dbReference>
<name>A0ABT2YJT1_9BURK</name>
<organism evidence="4 5">
    <name type="scientific">Roseateles oligotrophus</name>
    <dbReference type="NCBI Taxonomy" id="1769250"/>
    <lineage>
        <taxon>Bacteria</taxon>
        <taxon>Pseudomonadati</taxon>
        <taxon>Pseudomonadota</taxon>
        <taxon>Betaproteobacteria</taxon>
        <taxon>Burkholderiales</taxon>
        <taxon>Sphaerotilaceae</taxon>
        <taxon>Roseateles</taxon>
    </lineage>
</organism>
<keyword evidence="1" id="KW-0677">Repeat</keyword>
<reference evidence="4 5" key="1">
    <citation type="submission" date="2021-11" db="EMBL/GenBank/DDBJ databases">
        <authorList>
            <person name="Liang Q."/>
            <person name="Mou H."/>
            <person name="Liu Z."/>
        </authorList>
    </citation>
    <scope>NUCLEOTIDE SEQUENCE [LARGE SCALE GENOMIC DNA]</scope>
    <source>
        <strain evidence="4 5">CHU3</strain>
    </source>
</reference>
<evidence type="ECO:0000256" key="1">
    <source>
        <dbReference type="ARBA" id="ARBA00022737"/>
    </source>
</evidence>
<feature type="region of interest" description="Disordered" evidence="2">
    <location>
        <begin position="348"/>
        <end position="375"/>
    </location>
</feature>
<dbReference type="SUPFAM" id="SSF82185">
    <property type="entry name" value="Histone H3 K4-specific methyltransferase SET7/9 N-terminal domain"/>
    <property type="match status" value="3"/>
</dbReference>
<sequence>MTKIHLGSPTKLSPWRRLIAALALSPCLAWAQTPALLTPPTPASAPAPALAADSPASAPAAASAPESTEATAAVAPPTCSVLTQRAMSADLRAATALSQNKGVDEAAKLFDRAIAQWTLALDGCEGRARERAQKNLSDNERQRGLLAERQAAGSQCELSHRDAASLQELAARAFGERRWVDAASLYSKAETMWDLAAEHCTGAQQQIANKRREQAEIDAHNSEHCAPLFERAREYTQKFRGAAAGLNPTDRQQQSQTSETLWRKAAGACKGAALELAGNNAQAVARERGTPWVATHPVEMAPSPAIAAAPTVNKANAKPAAVAPSAAPTPALGAAAAVGAAGTGAAAGVAASPAPAPAKPAGPAPSPANPQELDVRTGDTRYKGLFTRDEGQTLSGTGRVEWGNGDIYIGTLLRSVRQGKGEFIWANGQRYSGDWLNDKASGSGKLLFTNGNQFEGTVIDGTPEGEGQLLYASGDAYKGQISQGIPHGRGSYRWLNGQQFDGDWVRAVPQGKGVLRFANGNRYEGAVVAGQPQGQGQMQMSSGERYEGNFHQGEPQGQGSYFWKSGERYVGAWVAGRKHGQGIFHWPNGDRWEGEFKDDERTQVGVFTRKE</sequence>
<dbReference type="Proteomes" id="UP001209701">
    <property type="component" value="Unassembled WGS sequence"/>
</dbReference>
<evidence type="ECO:0000256" key="2">
    <source>
        <dbReference type="SAM" id="MobiDB-lite"/>
    </source>
</evidence>
<comment type="caution">
    <text evidence="4">The sequence shown here is derived from an EMBL/GenBank/DDBJ whole genome shotgun (WGS) entry which is preliminary data.</text>
</comment>
<evidence type="ECO:0000313" key="5">
    <source>
        <dbReference type="Proteomes" id="UP001209701"/>
    </source>
</evidence>
<dbReference type="RefSeq" id="WP_263572894.1">
    <property type="nucleotide sequence ID" value="NZ_JAJIRN010000009.1"/>
</dbReference>
<proteinExistence type="predicted"/>
<protein>
    <recommendedName>
        <fullName evidence="6">MORN repeat protein</fullName>
    </recommendedName>
</protein>
<evidence type="ECO:0000313" key="4">
    <source>
        <dbReference type="EMBL" id="MCV2370303.1"/>
    </source>
</evidence>
<keyword evidence="3" id="KW-0732">Signal</keyword>
<feature type="signal peptide" evidence="3">
    <location>
        <begin position="1"/>
        <end position="31"/>
    </location>
</feature>
<dbReference type="PANTHER" id="PTHR23084">
    <property type="entry name" value="PHOSPHATIDYLINOSITOL-4-PHOSPHATE 5-KINASE RELATED"/>
    <property type="match status" value="1"/>
</dbReference>
<evidence type="ECO:0008006" key="6">
    <source>
        <dbReference type="Google" id="ProtNLM"/>
    </source>
</evidence>
<accession>A0ABT2YJT1</accession>
<feature type="chain" id="PRO_5045916889" description="MORN repeat protein" evidence="3">
    <location>
        <begin position="32"/>
        <end position="611"/>
    </location>
</feature>
<keyword evidence="5" id="KW-1185">Reference proteome</keyword>
<feature type="compositionally biased region" description="Pro residues" evidence="2">
    <location>
        <begin position="354"/>
        <end position="368"/>
    </location>
</feature>
<gene>
    <name evidence="4" type="ORF">LNV07_19665</name>
</gene>